<sequence>MPHAKITIKEVINKIQKKNYILPAIQREFVWNKKQICRLFDSIMQKYPIGSFLLWEVANEKKNNFQFYEFIRNFHERDNKHNQKASIYGDNDLIAILDGQQRLTALYLGLKGSYAEKIPRKRWFNDTAFPKKILYINLMRDSQESDMKYDFQFLTPKEASIQSEQERWFKVGKILDMGDLGDVFSYLVSHGLFENKKIHKRLSALFEGINFEENINYFMEKSQELDKVLNIFIRINSGGTILSYSDLLLSIATAQWEKLDAREQISAFNDEINKIPDGFKFSKDFILKTCLVLCNFPKIAFKVDNFNKNNMLTIEENWNKIKKTLRITINLIANLGYSFQTLSSNNSIIPIAYFIYTNDFSSSFLSSDLYKNDRKIIQKWLAIVLLKRMFSGQPDNVLLPMRTIIQQNPKYFPINEMIEHFRGTPKSLIFTNDEIDELLSNKYGQRFTFTILSLLYPSLDFRNHFHQDHIFPKSYFKKKKLRELGISEENIDIFRKICDKIGNLQLMSGKLNEEKSNKDFLSWLNNTFDNEQIIIYKNQNFIPNVDLSFSNFQNFIGEREKLIKEQFQKILDI</sequence>
<gene>
    <name evidence="3" type="ORF">DSAG12_02652</name>
</gene>
<dbReference type="Proteomes" id="UP000321408">
    <property type="component" value="Chromosome"/>
</dbReference>
<evidence type="ECO:0000259" key="1">
    <source>
        <dbReference type="Pfam" id="PF03235"/>
    </source>
</evidence>
<reference evidence="3 4" key="2">
    <citation type="journal article" date="2024" name="Int. J. Syst. Evol. Microbiol.">
        <title>Promethearchaeum syntrophicum gen. nov., sp. nov., an anaerobic, obligately syntrophic archaeon, the first isolate of the lineage 'Asgard' archaea, and proposal of the new archaeal phylum Promethearchaeota phyl. nov. and kingdom Promethearchaeati regn. nov.</title>
        <authorList>
            <person name="Imachi H."/>
            <person name="Nobu M.K."/>
            <person name="Kato S."/>
            <person name="Takaki Y."/>
            <person name="Miyazaki M."/>
            <person name="Miyata M."/>
            <person name="Ogawara M."/>
            <person name="Saito Y."/>
            <person name="Sakai S."/>
            <person name="Tahara Y.O."/>
            <person name="Takano Y."/>
            <person name="Tasumi E."/>
            <person name="Uematsu K."/>
            <person name="Yoshimura T."/>
            <person name="Itoh T."/>
            <person name="Ohkuma M."/>
            <person name="Takai K."/>
        </authorList>
    </citation>
    <scope>NUCLEOTIDE SEQUENCE [LARGE SCALE GENOMIC DNA]</scope>
    <source>
        <strain evidence="3 4">MK-D1</strain>
    </source>
</reference>
<dbReference type="KEGG" id="psyt:DSAG12_02652"/>
<dbReference type="InterPro" id="IPR004919">
    <property type="entry name" value="GmrSD_N"/>
</dbReference>
<dbReference type="AlphaFoldDB" id="A0A5B9DCI6"/>
<reference evidence="3 4" key="1">
    <citation type="journal article" date="2020" name="Nature">
        <title>Isolation of an archaeon at the prokaryote-eukaryote interface.</title>
        <authorList>
            <person name="Imachi H."/>
            <person name="Nobu M.K."/>
            <person name="Nakahara N."/>
            <person name="Morono Y."/>
            <person name="Ogawara M."/>
            <person name="Takaki Y."/>
            <person name="Takano Y."/>
            <person name="Uematsu K."/>
            <person name="Ikuta T."/>
            <person name="Ito M."/>
            <person name="Matsui Y."/>
            <person name="Miyazaki M."/>
            <person name="Murata K."/>
            <person name="Saito Y."/>
            <person name="Sakai S."/>
            <person name="Song C."/>
            <person name="Tasumi E."/>
            <person name="Yamanaka Y."/>
            <person name="Yamaguchi T."/>
            <person name="Kamagata Y."/>
            <person name="Tamaki H."/>
            <person name="Takai K."/>
        </authorList>
    </citation>
    <scope>NUCLEOTIDE SEQUENCE [LARGE SCALE GENOMIC DNA]</scope>
    <source>
        <strain evidence="3 4">MK-D1</strain>
    </source>
</reference>
<organism evidence="3 4">
    <name type="scientific">Promethearchaeum syntrophicum</name>
    <dbReference type="NCBI Taxonomy" id="2594042"/>
    <lineage>
        <taxon>Archaea</taxon>
        <taxon>Promethearchaeati</taxon>
        <taxon>Promethearchaeota</taxon>
        <taxon>Promethearchaeia</taxon>
        <taxon>Promethearchaeales</taxon>
        <taxon>Promethearchaeaceae</taxon>
        <taxon>Promethearchaeum</taxon>
    </lineage>
</organism>
<keyword evidence="4" id="KW-1185">Reference proteome</keyword>
<dbReference type="Pfam" id="PF07510">
    <property type="entry name" value="GmrSD_C"/>
    <property type="match status" value="1"/>
</dbReference>
<dbReference type="PANTHER" id="PTHR37292">
    <property type="entry name" value="VNG6097C"/>
    <property type="match status" value="1"/>
</dbReference>
<feature type="domain" description="GmrSD restriction endonucleases C-terminal" evidence="2">
    <location>
        <begin position="463"/>
        <end position="522"/>
    </location>
</feature>
<dbReference type="EMBL" id="CP042905">
    <property type="protein sequence ID" value="QEE16822.1"/>
    <property type="molecule type" value="Genomic_DNA"/>
</dbReference>
<dbReference type="InterPro" id="IPR011089">
    <property type="entry name" value="GmrSD_C"/>
</dbReference>
<dbReference type="OrthoDB" id="240912at2157"/>
<proteinExistence type="predicted"/>
<evidence type="ECO:0000313" key="3">
    <source>
        <dbReference type="EMBL" id="QEE16822.1"/>
    </source>
</evidence>
<accession>A0A5B9DCI6</accession>
<feature type="domain" description="GmrSD restriction endonucleases N-terminal" evidence="1">
    <location>
        <begin position="8"/>
        <end position="250"/>
    </location>
</feature>
<protein>
    <submittedName>
        <fullName evidence="3">DUF262 domain-containing protein</fullName>
    </submittedName>
</protein>
<name>A0A5B9DCI6_9ARCH</name>
<dbReference type="RefSeq" id="WP_147663751.1">
    <property type="nucleotide sequence ID" value="NZ_CP042905.2"/>
</dbReference>
<dbReference type="Pfam" id="PF03235">
    <property type="entry name" value="GmrSD_N"/>
    <property type="match status" value="1"/>
</dbReference>
<dbReference type="GeneID" id="41330633"/>
<dbReference type="PANTHER" id="PTHR37292:SF2">
    <property type="entry name" value="DUF262 DOMAIN-CONTAINING PROTEIN"/>
    <property type="match status" value="1"/>
</dbReference>
<evidence type="ECO:0000259" key="2">
    <source>
        <dbReference type="Pfam" id="PF07510"/>
    </source>
</evidence>
<evidence type="ECO:0000313" key="4">
    <source>
        <dbReference type="Proteomes" id="UP000321408"/>
    </source>
</evidence>